<evidence type="ECO:0000256" key="1">
    <source>
        <dbReference type="SAM" id="MobiDB-lite"/>
    </source>
</evidence>
<feature type="compositionally biased region" description="Pro residues" evidence="1">
    <location>
        <begin position="16"/>
        <end position="26"/>
    </location>
</feature>
<dbReference type="GeneID" id="83197701"/>
<evidence type="ECO:0008006" key="4">
    <source>
        <dbReference type="Google" id="ProtNLM"/>
    </source>
</evidence>
<reference evidence="2" key="2">
    <citation type="journal article" date="2023" name="IMA Fungus">
        <title>Comparative genomic study of the Penicillium genus elucidates a diverse pangenome and 15 lateral gene transfer events.</title>
        <authorList>
            <person name="Petersen C."/>
            <person name="Sorensen T."/>
            <person name="Nielsen M.R."/>
            <person name="Sondergaard T.E."/>
            <person name="Sorensen J.L."/>
            <person name="Fitzpatrick D.A."/>
            <person name="Frisvad J.C."/>
            <person name="Nielsen K.L."/>
        </authorList>
    </citation>
    <scope>NUCLEOTIDE SEQUENCE</scope>
    <source>
        <strain evidence="2">IBT 19713</strain>
    </source>
</reference>
<dbReference type="Proteomes" id="UP001150941">
    <property type="component" value="Unassembled WGS sequence"/>
</dbReference>
<dbReference type="OrthoDB" id="3262926at2759"/>
<dbReference type="RefSeq" id="XP_058333539.1">
    <property type="nucleotide sequence ID" value="XM_058470398.1"/>
</dbReference>
<dbReference type="EMBL" id="JAPQKS010000002">
    <property type="protein sequence ID" value="KAJ5246118.1"/>
    <property type="molecule type" value="Genomic_DNA"/>
</dbReference>
<evidence type="ECO:0000313" key="2">
    <source>
        <dbReference type="EMBL" id="KAJ5246118.1"/>
    </source>
</evidence>
<accession>A0A9W9PI65</accession>
<evidence type="ECO:0000313" key="3">
    <source>
        <dbReference type="Proteomes" id="UP001150941"/>
    </source>
</evidence>
<comment type="caution">
    <text evidence="2">The sequence shown here is derived from an EMBL/GenBank/DDBJ whole genome shotgun (WGS) entry which is preliminary data.</text>
</comment>
<gene>
    <name evidence="2" type="ORF">N7468_001101</name>
</gene>
<reference evidence="2" key="1">
    <citation type="submission" date="2022-11" db="EMBL/GenBank/DDBJ databases">
        <authorList>
            <person name="Petersen C."/>
        </authorList>
    </citation>
    <scope>NUCLEOTIDE SEQUENCE</scope>
    <source>
        <strain evidence="2">IBT 19713</strain>
    </source>
</reference>
<keyword evidence="3" id="KW-1185">Reference proteome</keyword>
<proteinExistence type="predicted"/>
<feature type="region of interest" description="Disordered" evidence="1">
    <location>
        <begin position="1"/>
        <end position="29"/>
    </location>
</feature>
<name>A0A9W9PI65_9EURO</name>
<organism evidence="2 3">
    <name type="scientific">Penicillium chermesinum</name>
    <dbReference type="NCBI Taxonomy" id="63820"/>
    <lineage>
        <taxon>Eukaryota</taxon>
        <taxon>Fungi</taxon>
        <taxon>Dikarya</taxon>
        <taxon>Ascomycota</taxon>
        <taxon>Pezizomycotina</taxon>
        <taxon>Eurotiomycetes</taxon>
        <taxon>Eurotiomycetidae</taxon>
        <taxon>Eurotiales</taxon>
        <taxon>Aspergillaceae</taxon>
        <taxon>Penicillium</taxon>
    </lineage>
</organism>
<dbReference type="AlphaFoldDB" id="A0A9W9PI65"/>
<sequence length="99" mass="10843">MSSFEPPPFSKELQSSPPPPPPPPPVNLLSKVSPAVLKLKTKQRDPFFRAPAEITPPTGAYFFYGTLLDPNMLVEILGLDQTPTLRPASLDGTVTREEK</sequence>
<protein>
    <recommendedName>
        <fullName evidence="4">Gamma-glutamylcyclotransferase AIG2-like domain-containing protein</fullName>
    </recommendedName>
</protein>